<accession>A0A3N5A5A5</accession>
<dbReference type="SUPFAM" id="SSF51726">
    <property type="entry name" value="UROD/MetE-like"/>
    <property type="match status" value="1"/>
</dbReference>
<reference evidence="2 3" key="1">
    <citation type="submission" date="2018-11" db="EMBL/GenBank/DDBJ databases">
        <title>Sequencing the genomes of 1000 actinobacteria strains.</title>
        <authorList>
            <person name="Klenk H.-P."/>
        </authorList>
    </citation>
    <scope>NUCLEOTIDE SEQUENCE [LARGE SCALE GENOMIC DNA]</scope>
    <source>
        <strain evidence="2 3">DSM 14418</strain>
    </source>
</reference>
<dbReference type="RefSeq" id="WP_123916169.1">
    <property type="nucleotide sequence ID" value="NZ_RKRA01000001.1"/>
</dbReference>
<sequence length="331" mass="35384">MSVTGRERVLAALAGEVTDRPPMTLWRHWPVDDQDAAAHARSAVAHHDSLGLDLLKITPSASFMSEAWGARTEYRGDVMGVRDYSFRPVAGPEDWLRLEAIDVTDAPSLSREVEVVRLLRDRLGPDVPLLPTVFTPLSVIRYLAGERFVADLRMHRSAVDRALDAVTRTTVDLVRALLGAGADGIYFSLFPASAAVLSLTEYREAVLPWDQAVMAAAEPAQMRVAHFHLPFPLLPLARELPVNVVSWEHTSEGGPGLAEGRELTGKAVIGGLDQHGALARGGPAEVAAGVRAAWAAGGAGLTLATSCSYPLTAPVGNLHTFADTVRSLPSA</sequence>
<evidence type="ECO:0000259" key="1">
    <source>
        <dbReference type="Pfam" id="PF01208"/>
    </source>
</evidence>
<dbReference type="AlphaFoldDB" id="A0A3N5A5A5"/>
<dbReference type="Gene3D" id="3.20.20.210">
    <property type="match status" value="1"/>
</dbReference>
<proteinExistence type="predicted"/>
<dbReference type="PANTHER" id="PTHR47099:SF1">
    <property type="entry name" value="METHYLCOBAMIDE:COM METHYLTRANSFERASE MTBA"/>
    <property type="match status" value="1"/>
</dbReference>
<gene>
    <name evidence="2" type="ORF">EDD32_1411</name>
</gene>
<keyword evidence="3" id="KW-1185">Reference proteome</keyword>
<evidence type="ECO:0000313" key="3">
    <source>
        <dbReference type="Proteomes" id="UP000280726"/>
    </source>
</evidence>
<dbReference type="PANTHER" id="PTHR47099">
    <property type="entry name" value="METHYLCOBAMIDE:COM METHYLTRANSFERASE MTBA"/>
    <property type="match status" value="1"/>
</dbReference>
<dbReference type="Proteomes" id="UP000280726">
    <property type="component" value="Unassembled WGS sequence"/>
</dbReference>
<name>A0A3N5A5A5_9MICO</name>
<dbReference type="EMBL" id="RKRA01000001">
    <property type="protein sequence ID" value="RPF26951.1"/>
    <property type="molecule type" value="Genomic_DNA"/>
</dbReference>
<dbReference type="Pfam" id="PF01208">
    <property type="entry name" value="URO-D"/>
    <property type="match status" value="1"/>
</dbReference>
<protein>
    <submittedName>
        <fullName evidence="2">Uroporphyrinogen decarboxylase</fullName>
    </submittedName>
</protein>
<organism evidence="2 3">
    <name type="scientific">Georgenia muralis</name>
    <dbReference type="NCBI Taxonomy" id="154117"/>
    <lineage>
        <taxon>Bacteria</taxon>
        <taxon>Bacillati</taxon>
        <taxon>Actinomycetota</taxon>
        <taxon>Actinomycetes</taxon>
        <taxon>Micrococcales</taxon>
        <taxon>Bogoriellaceae</taxon>
        <taxon>Georgenia</taxon>
    </lineage>
</organism>
<dbReference type="InterPro" id="IPR052024">
    <property type="entry name" value="Methanogen_methyltrans"/>
</dbReference>
<dbReference type="OrthoDB" id="7375127at2"/>
<dbReference type="InterPro" id="IPR038071">
    <property type="entry name" value="UROD/MetE-like_sf"/>
</dbReference>
<dbReference type="InterPro" id="IPR000257">
    <property type="entry name" value="Uroporphyrinogen_deCOase"/>
</dbReference>
<evidence type="ECO:0000313" key="2">
    <source>
        <dbReference type="EMBL" id="RPF26951.1"/>
    </source>
</evidence>
<dbReference type="GO" id="GO:0004853">
    <property type="term" value="F:uroporphyrinogen decarboxylase activity"/>
    <property type="evidence" value="ECO:0007669"/>
    <property type="project" value="InterPro"/>
</dbReference>
<dbReference type="GO" id="GO:0006779">
    <property type="term" value="P:porphyrin-containing compound biosynthetic process"/>
    <property type="evidence" value="ECO:0007669"/>
    <property type="project" value="InterPro"/>
</dbReference>
<comment type="caution">
    <text evidence="2">The sequence shown here is derived from an EMBL/GenBank/DDBJ whole genome shotgun (WGS) entry which is preliminary data.</text>
</comment>
<feature type="domain" description="Uroporphyrinogen decarboxylase (URO-D)" evidence="1">
    <location>
        <begin position="6"/>
        <end position="327"/>
    </location>
</feature>